<comment type="caution">
    <text evidence="3">The sequence shown here is derived from an EMBL/GenBank/DDBJ whole genome shotgun (WGS) entry which is preliminary data.</text>
</comment>
<dbReference type="CDD" id="cd07043">
    <property type="entry name" value="STAS_anti-anti-sigma_factors"/>
    <property type="match status" value="1"/>
</dbReference>
<dbReference type="PROSITE" id="PS50801">
    <property type="entry name" value="STAS"/>
    <property type="match status" value="1"/>
</dbReference>
<evidence type="ECO:0000313" key="4">
    <source>
        <dbReference type="Proteomes" id="UP000622547"/>
    </source>
</evidence>
<evidence type="ECO:0000313" key="3">
    <source>
        <dbReference type="EMBL" id="GII40427.1"/>
    </source>
</evidence>
<reference evidence="3 4" key="1">
    <citation type="submission" date="2021-01" db="EMBL/GenBank/DDBJ databases">
        <title>Whole genome shotgun sequence of Planotetraspora phitsanulokensis NBRC 104273.</title>
        <authorList>
            <person name="Komaki H."/>
            <person name="Tamura T."/>
        </authorList>
    </citation>
    <scope>NUCLEOTIDE SEQUENCE [LARGE SCALE GENOMIC DNA]</scope>
    <source>
        <strain evidence="3 4">NBRC 104273</strain>
    </source>
</reference>
<feature type="domain" description="STAS" evidence="2">
    <location>
        <begin position="68"/>
        <end position="162"/>
    </location>
</feature>
<dbReference type="InterPro" id="IPR036513">
    <property type="entry name" value="STAS_dom_sf"/>
</dbReference>
<gene>
    <name evidence="3" type="ORF">Pph01_54300</name>
</gene>
<evidence type="ECO:0000256" key="1">
    <source>
        <dbReference type="SAM" id="MobiDB-lite"/>
    </source>
</evidence>
<keyword evidence="4" id="KW-1185">Reference proteome</keyword>
<dbReference type="Proteomes" id="UP000622547">
    <property type="component" value="Unassembled WGS sequence"/>
</dbReference>
<protein>
    <recommendedName>
        <fullName evidence="2">STAS domain-containing protein</fullName>
    </recommendedName>
</protein>
<sequence>MAVEAPAGHVPVVQRLPVQDSSQSRGDVRNPTVSDMGSGASVTTNREDSIPNGRGASDRVDAVLYLDRYLRVTYSPRTGLIRLVGELDASNAPAVAETLAHAKRSENVLVIDTAQLDFIDLAGLRMLIRLCSDGSARLSAMPPRMLRLIHLLDQAHTLRAAE</sequence>
<dbReference type="InterPro" id="IPR002645">
    <property type="entry name" value="STAS_dom"/>
</dbReference>
<dbReference type="EMBL" id="BOOP01000025">
    <property type="protein sequence ID" value="GII40427.1"/>
    <property type="molecule type" value="Genomic_DNA"/>
</dbReference>
<accession>A0A8J3U957</accession>
<dbReference type="AlphaFoldDB" id="A0A8J3U957"/>
<dbReference type="Pfam" id="PF13466">
    <property type="entry name" value="STAS_2"/>
    <property type="match status" value="1"/>
</dbReference>
<dbReference type="InterPro" id="IPR058548">
    <property type="entry name" value="MlaB-like_STAS"/>
</dbReference>
<name>A0A8J3U957_9ACTN</name>
<feature type="compositionally biased region" description="Polar residues" evidence="1">
    <location>
        <begin position="19"/>
        <end position="44"/>
    </location>
</feature>
<feature type="region of interest" description="Disordered" evidence="1">
    <location>
        <begin position="1"/>
        <end position="54"/>
    </location>
</feature>
<evidence type="ECO:0000259" key="2">
    <source>
        <dbReference type="PROSITE" id="PS50801"/>
    </source>
</evidence>
<proteinExistence type="predicted"/>
<dbReference type="SUPFAM" id="SSF52091">
    <property type="entry name" value="SpoIIaa-like"/>
    <property type="match status" value="1"/>
</dbReference>
<dbReference type="Gene3D" id="3.30.750.24">
    <property type="entry name" value="STAS domain"/>
    <property type="match status" value="1"/>
</dbReference>
<organism evidence="3 4">
    <name type="scientific">Planotetraspora phitsanulokensis</name>
    <dbReference type="NCBI Taxonomy" id="575192"/>
    <lineage>
        <taxon>Bacteria</taxon>
        <taxon>Bacillati</taxon>
        <taxon>Actinomycetota</taxon>
        <taxon>Actinomycetes</taxon>
        <taxon>Streptosporangiales</taxon>
        <taxon>Streptosporangiaceae</taxon>
        <taxon>Planotetraspora</taxon>
    </lineage>
</organism>